<keyword evidence="7 8" id="KW-0472">Membrane</keyword>
<dbReference type="EC" id="7.-.-.-" evidence="8"/>
<dbReference type="NCBIfam" id="TIGR01948">
    <property type="entry name" value="rnfE"/>
    <property type="match status" value="1"/>
</dbReference>
<feature type="transmembrane region" description="Helical" evidence="8">
    <location>
        <begin position="71"/>
        <end position="89"/>
    </location>
</feature>
<evidence type="ECO:0000256" key="7">
    <source>
        <dbReference type="ARBA" id="ARBA00023136"/>
    </source>
</evidence>
<keyword evidence="3 8" id="KW-0812">Transmembrane</keyword>
<evidence type="ECO:0000256" key="1">
    <source>
        <dbReference type="ARBA" id="ARBA00004127"/>
    </source>
</evidence>
<dbReference type="GO" id="GO:0012505">
    <property type="term" value="C:endomembrane system"/>
    <property type="evidence" value="ECO:0007669"/>
    <property type="project" value="UniProtKB-SubCell"/>
</dbReference>
<organism evidence="9 10">
    <name type="scientific">Zymomonas mobilis subsp. mobilis (strain ATCC 10988 / DSM 424 / LMG 404 / NCIMB 8938 / NRRL B-806 / ZM1)</name>
    <dbReference type="NCBI Taxonomy" id="555217"/>
    <lineage>
        <taxon>Bacteria</taxon>
        <taxon>Pseudomonadati</taxon>
        <taxon>Pseudomonadota</taxon>
        <taxon>Alphaproteobacteria</taxon>
        <taxon>Sphingomonadales</taxon>
        <taxon>Zymomonadaceae</taxon>
        <taxon>Zymomonas</taxon>
    </lineage>
</organism>
<dbReference type="HAMAP" id="MF_00478">
    <property type="entry name" value="RsxE_RnfE"/>
    <property type="match status" value="1"/>
</dbReference>
<feature type="transmembrane region" description="Helical" evidence="8">
    <location>
        <begin position="185"/>
        <end position="204"/>
    </location>
</feature>
<dbReference type="eggNOG" id="COG4660">
    <property type="taxonomic scope" value="Bacteria"/>
</dbReference>
<accession>A0A0H3G314</accession>
<gene>
    <name evidence="8" type="primary">rnfE</name>
    <name evidence="9" type="ordered locus">Zmob_1346</name>
</gene>
<evidence type="ECO:0000313" key="9">
    <source>
        <dbReference type="EMBL" id="AEH63168.1"/>
    </source>
</evidence>
<dbReference type="Pfam" id="PF02508">
    <property type="entry name" value="Rnf-Nqr"/>
    <property type="match status" value="1"/>
</dbReference>
<evidence type="ECO:0000256" key="5">
    <source>
        <dbReference type="ARBA" id="ARBA00022982"/>
    </source>
</evidence>
<keyword evidence="5 8" id="KW-0249">Electron transport</keyword>
<dbReference type="InterPro" id="IPR010968">
    <property type="entry name" value="RnfE"/>
</dbReference>
<dbReference type="GO" id="GO:0005886">
    <property type="term" value="C:plasma membrane"/>
    <property type="evidence" value="ECO:0007669"/>
    <property type="project" value="UniProtKB-SubCell"/>
</dbReference>
<evidence type="ECO:0000313" key="10">
    <source>
        <dbReference type="Proteomes" id="UP000001494"/>
    </source>
</evidence>
<dbReference type="PANTHER" id="PTHR30586">
    <property type="entry name" value="ELECTRON TRANSPORT COMPLEX PROTEIN RNFE"/>
    <property type="match status" value="1"/>
</dbReference>
<keyword evidence="8" id="KW-0997">Cell inner membrane</keyword>
<dbReference type="Proteomes" id="UP000001494">
    <property type="component" value="Chromosome"/>
</dbReference>
<proteinExistence type="inferred from homology"/>
<sequence length="224" mass="23779">MSNNEYFRIAKDGLWDNNGILSMLLGLCPTMAVTTSATNALGMGLATAAVMAASNLLVSVFRHHITYEVRVPVYILIVAAMVTLVDLVMNAYMHPLYKVLGLFIPLIVSNCLPLAHLEAFAGKKPPLASLTDGVFAGLGFTFALTIIGGLREIIGSGTLFANAALLLGSSFRFLECHLLPTDCHILMMVLPPGGFLVTGFVLVGKRMIDVAQGKEISMSGAHGA</sequence>
<dbReference type="KEGG" id="zmm:Zmob_1346"/>
<comment type="function">
    <text evidence="8">Part of a membrane-bound complex that couples electron transfer with translocation of ions across the membrane.</text>
</comment>
<keyword evidence="8" id="KW-1003">Cell membrane</keyword>
<keyword evidence="2 8" id="KW-0813">Transport</keyword>
<dbReference type="EMBL" id="CP002850">
    <property type="protein sequence ID" value="AEH63168.1"/>
    <property type="molecule type" value="Genomic_DNA"/>
</dbReference>
<evidence type="ECO:0000256" key="4">
    <source>
        <dbReference type="ARBA" id="ARBA00022967"/>
    </source>
</evidence>
<dbReference type="RefSeq" id="WP_011241542.1">
    <property type="nucleotide sequence ID" value="NC_017262.1"/>
</dbReference>
<reference evidence="9 10" key="1">
    <citation type="journal article" date="2011" name="J. Bacteriol.">
        <title>Genome sequence of the ethanol-producing Zymomonas mobilis subsp. mobilis lectotype strain ATCC 10988.</title>
        <authorList>
            <person name="Pappas K.M."/>
            <person name="Kouvelis V.N."/>
            <person name="Saunders E."/>
            <person name="Brettin T.S."/>
            <person name="Bruce D."/>
            <person name="Detter C."/>
            <person name="Balakireva M."/>
            <person name="Han C.S."/>
            <person name="Savvakis G."/>
            <person name="Kyrpides N.C."/>
            <person name="Typas M.A."/>
        </authorList>
    </citation>
    <scope>NUCLEOTIDE SEQUENCE [LARGE SCALE GENOMIC DNA]</scope>
    <source>
        <strain evidence="10">ATCC 10988 / DSM 424 / CCUG 17860 / LMG 404 / NCIMB 8938 / NRRL B-806 / ZM1</strain>
    </source>
</reference>
<feature type="transmembrane region" description="Helical" evidence="8">
    <location>
        <begin position="20"/>
        <end position="38"/>
    </location>
</feature>
<evidence type="ECO:0000256" key="8">
    <source>
        <dbReference type="HAMAP-Rule" id="MF_00478"/>
    </source>
</evidence>
<comment type="subunit">
    <text evidence="8">The complex is composed of six subunits: RnfA, RnfB, RnfC, RnfD, RnfE and RnfG.</text>
</comment>
<name>A0A0H3G314_ZYMMA</name>
<feature type="transmembrane region" description="Helical" evidence="8">
    <location>
        <begin position="96"/>
        <end position="115"/>
    </location>
</feature>
<dbReference type="InterPro" id="IPR003667">
    <property type="entry name" value="NqrDE/RnfAE"/>
</dbReference>
<feature type="transmembrane region" description="Helical" evidence="8">
    <location>
        <begin position="45"/>
        <end position="65"/>
    </location>
</feature>
<comment type="similarity">
    <text evidence="8">Belongs to the NqrDE/RnfAE family.</text>
</comment>
<dbReference type="OrthoDB" id="9782945at2"/>
<protein>
    <recommendedName>
        <fullName evidence="8">Ion-translocating oxidoreductase complex subunit E</fullName>
        <ecNumber evidence="8">7.-.-.-</ecNumber>
    </recommendedName>
    <alternativeName>
        <fullName evidence="8">Rnf electron transport complex subunit E</fullName>
    </alternativeName>
</protein>
<evidence type="ECO:0000256" key="6">
    <source>
        <dbReference type="ARBA" id="ARBA00022989"/>
    </source>
</evidence>
<dbReference type="GO" id="GO:0022900">
    <property type="term" value="P:electron transport chain"/>
    <property type="evidence" value="ECO:0007669"/>
    <property type="project" value="UniProtKB-UniRule"/>
</dbReference>
<dbReference type="HOGENOM" id="CLU_046659_1_0_5"/>
<feature type="transmembrane region" description="Helical" evidence="8">
    <location>
        <begin position="127"/>
        <end position="146"/>
    </location>
</feature>
<dbReference type="NCBIfam" id="NF009070">
    <property type="entry name" value="PRK12405.1"/>
    <property type="match status" value="1"/>
</dbReference>
<dbReference type="PIRSF" id="PIRSF006102">
    <property type="entry name" value="NQR_DE"/>
    <property type="match status" value="1"/>
</dbReference>
<dbReference type="PANTHER" id="PTHR30586:SF0">
    <property type="entry name" value="ION-TRANSLOCATING OXIDOREDUCTASE COMPLEX SUBUNIT E"/>
    <property type="match status" value="1"/>
</dbReference>
<keyword evidence="4 8" id="KW-1278">Translocase</keyword>
<evidence type="ECO:0000256" key="2">
    <source>
        <dbReference type="ARBA" id="ARBA00022448"/>
    </source>
</evidence>
<keyword evidence="6 8" id="KW-1133">Transmembrane helix</keyword>
<dbReference type="AlphaFoldDB" id="A0A0H3G314"/>
<evidence type="ECO:0000256" key="3">
    <source>
        <dbReference type="ARBA" id="ARBA00022692"/>
    </source>
</evidence>
<comment type="subcellular location">
    <subcellularLocation>
        <location evidence="8">Cell inner membrane</location>
        <topology evidence="8">Multi-pass membrane protein</topology>
    </subcellularLocation>
    <subcellularLocation>
        <location evidence="1">Endomembrane system</location>
        <topology evidence="1">Multi-pass membrane protein</topology>
    </subcellularLocation>
</comment>